<evidence type="ECO:0000313" key="3">
    <source>
        <dbReference type="Proteomes" id="UP001472677"/>
    </source>
</evidence>
<feature type="region of interest" description="Disordered" evidence="1">
    <location>
        <begin position="124"/>
        <end position="147"/>
    </location>
</feature>
<protein>
    <submittedName>
        <fullName evidence="2">Uncharacterized protein</fullName>
    </submittedName>
</protein>
<feature type="compositionally biased region" description="Polar residues" evidence="1">
    <location>
        <begin position="130"/>
        <end position="146"/>
    </location>
</feature>
<name>A0ABR2CBN6_9ROSI</name>
<comment type="caution">
    <text evidence="2">The sequence shown here is derived from an EMBL/GenBank/DDBJ whole genome shotgun (WGS) entry which is preliminary data.</text>
</comment>
<dbReference type="Proteomes" id="UP001472677">
    <property type="component" value="Unassembled WGS sequence"/>
</dbReference>
<dbReference type="EMBL" id="JBBPBM010000056">
    <property type="protein sequence ID" value="KAK8516912.1"/>
    <property type="molecule type" value="Genomic_DNA"/>
</dbReference>
<feature type="region of interest" description="Disordered" evidence="1">
    <location>
        <begin position="1"/>
        <end position="24"/>
    </location>
</feature>
<proteinExistence type="predicted"/>
<accession>A0ABR2CBN6</accession>
<gene>
    <name evidence="2" type="ORF">V6N12_032112</name>
</gene>
<reference evidence="2 3" key="1">
    <citation type="journal article" date="2024" name="G3 (Bethesda)">
        <title>Genome assembly of Hibiscus sabdariffa L. provides insights into metabolisms of medicinal natural products.</title>
        <authorList>
            <person name="Kim T."/>
        </authorList>
    </citation>
    <scope>NUCLEOTIDE SEQUENCE [LARGE SCALE GENOMIC DNA]</scope>
    <source>
        <strain evidence="2">TK-2024</strain>
        <tissue evidence="2">Old leaves</tissue>
    </source>
</reference>
<feature type="region of interest" description="Disordered" evidence="1">
    <location>
        <begin position="342"/>
        <end position="361"/>
    </location>
</feature>
<evidence type="ECO:0000313" key="2">
    <source>
        <dbReference type="EMBL" id="KAK8516912.1"/>
    </source>
</evidence>
<evidence type="ECO:0000256" key="1">
    <source>
        <dbReference type="SAM" id="MobiDB-lite"/>
    </source>
</evidence>
<sequence length="361" mass="37729">MSATSPRVDPTFGDFGGRPPKDFGSKEALVVSDSFCTPVIGVPESGTVAVCDQDGGTMDMDGANPTHVVHDAMKEISPTNVVVQPVTGRMPSPKQGSDSPLYAAMASKGRNTVGQFSNGDGLDNVVDSCKASSSDSRVPQPSNNVSGGADLPAVQVLVENDDVVVKPAGDVVSNNSLSRVPVAGNNPGQELSVSRPVKQTVKNLAYKESNLDRKKMDVSTTVRAVDVIPIVGSKDVEIIPHNNKQLSDDHVAISIMEPYDSSQKLVCGKMVKARKSVKEGKRGLQIRKPAGIHSLPKPTMSDWVQNLLNQLQMATQASNVDPVVAAMSSTVREDASATGAAGLGVVEPLQPGDAPSNDGLA</sequence>
<keyword evidence="3" id="KW-1185">Reference proteome</keyword>
<organism evidence="2 3">
    <name type="scientific">Hibiscus sabdariffa</name>
    <name type="common">roselle</name>
    <dbReference type="NCBI Taxonomy" id="183260"/>
    <lineage>
        <taxon>Eukaryota</taxon>
        <taxon>Viridiplantae</taxon>
        <taxon>Streptophyta</taxon>
        <taxon>Embryophyta</taxon>
        <taxon>Tracheophyta</taxon>
        <taxon>Spermatophyta</taxon>
        <taxon>Magnoliopsida</taxon>
        <taxon>eudicotyledons</taxon>
        <taxon>Gunneridae</taxon>
        <taxon>Pentapetalae</taxon>
        <taxon>rosids</taxon>
        <taxon>malvids</taxon>
        <taxon>Malvales</taxon>
        <taxon>Malvaceae</taxon>
        <taxon>Malvoideae</taxon>
        <taxon>Hibiscus</taxon>
    </lineage>
</organism>